<proteinExistence type="predicted"/>
<organism evidence="3 4">
    <name type="scientific">Massilia oculi</name>
    <dbReference type="NCBI Taxonomy" id="945844"/>
    <lineage>
        <taxon>Bacteria</taxon>
        <taxon>Pseudomonadati</taxon>
        <taxon>Pseudomonadota</taxon>
        <taxon>Betaproteobacteria</taxon>
        <taxon>Burkholderiales</taxon>
        <taxon>Oxalobacteraceae</taxon>
        <taxon>Telluria group</taxon>
        <taxon>Massilia</taxon>
    </lineage>
</organism>
<sequence length="724" mass="78884">MQRRTMQAMADRRTAARAGDGMSGTAMSAQTVPNPTGLPDQLKDGIEHLSGLRMDHVRVHYNSSEPARLGALAYAQGAVIHVGPGQEHHLPHEAWHLVQQAQGRVRPTVQMKEGVAINDDCGLEREADDMGMRALVAVAAQAKATGAAGRGGPASVPRPASPIQRKIKISKKDVPSETVRDVIASIRQYLRTKSLLFVRKGDRKHGLFKAIDKKAYEGRKAAILDIIEKWLGDEVEDRDFRNWTEVVNLASVHHATQEAAKQRTPEAQERLKRSFAEMMGNDDRDGEELIEDSAPGTEAEQHQANKLPLLRRRASLTTDLFNTGDFEDERILLAIRRRKKHKSGTGDLPGYAIRYRSYSGTISPKANAFVLGGSLATDYKPLMKELVDYISTEIGELDGDESVGAIDKYVARLFLREMAGHDAFSAFSPDARERAHKVIAVILFAELSRHSIALVSAAAAFHAVASRKDEADQPGLVESFATGSGEERPLFAGTNGAEIMRSESTALSDVTARTVVTRRARGVVDLLNFLAANRAVKEELGDVLSRKTLEYLFAMAPHTGEDKLTMSTVAGGLHRFLARVQMGKKDTTDPLVTLAELGFSYRAQDGDENNCAIFSLYDQLTVRHGIPIPNRAGFVEHVRARVGGATGTMIDLVAQGQALIDAARDYMNTLGLPQVDLSLTVWARTGGSTLMEFNDVASSGANALRCVFYFNGVNHFDSLGGGAL</sequence>
<dbReference type="EMBL" id="CP029343">
    <property type="protein sequence ID" value="AWL07715.1"/>
    <property type="molecule type" value="Genomic_DNA"/>
</dbReference>
<evidence type="ECO:0000259" key="2">
    <source>
        <dbReference type="Pfam" id="PF13699"/>
    </source>
</evidence>
<dbReference type="InterPro" id="IPR025295">
    <property type="entry name" value="eCIS_core_dom"/>
</dbReference>
<feature type="compositionally biased region" description="Polar residues" evidence="1">
    <location>
        <begin position="25"/>
        <end position="34"/>
    </location>
</feature>
<gene>
    <name evidence="3" type="ORF">DIR46_11445</name>
</gene>
<keyword evidence="4" id="KW-1185">Reference proteome</keyword>
<dbReference type="Pfam" id="PF13699">
    <property type="entry name" value="eCIS_core"/>
    <property type="match status" value="1"/>
</dbReference>
<feature type="region of interest" description="Disordered" evidence="1">
    <location>
        <begin position="1"/>
        <end position="37"/>
    </location>
</feature>
<evidence type="ECO:0000256" key="1">
    <source>
        <dbReference type="SAM" id="MobiDB-lite"/>
    </source>
</evidence>
<reference evidence="3 4" key="1">
    <citation type="submission" date="2018-05" db="EMBL/GenBank/DDBJ databases">
        <title>Complete genome sequence of Massilia oculi sp. nov. CCUG 43427T (=DSM 26321T), the type strain of M. oculi, and comparison with genome sequences of other Massilia strains.</title>
        <authorList>
            <person name="Zhu B."/>
        </authorList>
    </citation>
    <scope>NUCLEOTIDE SEQUENCE [LARGE SCALE GENOMIC DNA]</scope>
    <source>
        <strain evidence="3 4">CCUG 43427</strain>
    </source>
</reference>
<protein>
    <recommendedName>
        <fullName evidence="2">eCIS core domain-containing protein</fullName>
    </recommendedName>
</protein>
<evidence type="ECO:0000313" key="4">
    <source>
        <dbReference type="Proteomes" id="UP000245820"/>
    </source>
</evidence>
<dbReference type="AlphaFoldDB" id="A0A2S2DQQ9"/>
<feature type="domain" description="eCIS core" evidence="2">
    <location>
        <begin position="38"/>
        <end position="103"/>
    </location>
</feature>
<dbReference type="OrthoDB" id="292792at2"/>
<evidence type="ECO:0000313" key="3">
    <source>
        <dbReference type="EMBL" id="AWL07715.1"/>
    </source>
</evidence>
<name>A0A2S2DQQ9_9BURK</name>
<dbReference type="Proteomes" id="UP000245820">
    <property type="component" value="Chromosome"/>
</dbReference>
<accession>A0A2S2DQQ9</accession>
<dbReference type="KEGG" id="mtim:DIR46_11445"/>